<evidence type="ECO:0000256" key="1">
    <source>
        <dbReference type="SAM" id="SignalP"/>
    </source>
</evidence>
<proteinExistence type="predicted"/>
<dbReference type="Proteomes" id="UP000821853">
    <property type="component" value="Chromosome 5"/>
</dbReference>
<keyword evidence="1" id="KW-0732">Signal</keyword>
<gene>
    <name evidence="2" type="ORF">HPB48_004161</name>
</gene>
<dbReference type="EMBL" id="JABSTR010000007">
    <property type="protein sequence ID" value="KAH9374886.1"/>
    <property type="molecule type" value="Genomic_DNA"/>
</dbReference>
<comment type="caution">
    <text evidence="2">The sequence shown here is derived from an EMBL/GenBank/DDBJ whole genome shotgun (WGS) entry which is preliminary data.</text>
</comment>
<organism evidence="2 3">
    <name type="scientific">Haemaphysalis longicornis</name>
    <name type="common">Bush tick</name>
    <dbReference type="NCBI Taxonomy" id="44386"/>
    <lineage>
        <taxon>Eukaryota</taxon>
        <taxon>Metazoa</taxon>
        <taxon>Ecdysozoa</taxon>
        <taxon>Arthropoda</taxon>
        <taxon>Chelicerata</taxon>
        <taxon>Arachnida</taxon>
        <taxon>Acari</taxon>
        <taxon>Parasitiformes</taxon>
        <taxon>Ixodida</taxon>
        <taxon>Ixodoidea</taxon>
        <taxon>Ixodidae</taxon>
        <taxon>Haemaphysalinae</taxon>
        <taxon>Haemaphysalis</taxon>
    </lineage>
</organism>
<accession>A0A9J6G929</accession>
<dbReference type="OrthoDB" id="7555380at2759"/>
<name>A0A9J6G929_HAELO</name>
<evidence type="ECO:0000313" key="2">
    <source>
        <dbReference type="EMBL" id="KAH9374886.1"/>
    </source>
</evidence>
<dbReference type="AlphaFoldDB" id="A0A9J6G929"/>
<sequence length="85" mass="9826">MFRLLSQLAISLLTVPFSNVVERDFCHVTLTKTDLQKRMFLETFKKILHVKFRVTRNGKCCRNFTPAEIILKRFDTTAVYSGAAV</sequence>
<protein>
    <recommendedName>
        <fullName evidence="4">Secreted protein</fullName>
    </recommendedName>
</protein>
<feature type="chain" id="PRO_5039930623" description="Secreted protein" evidence="1">
    <location>
        <begin position="21"/>
        <end position="85"/>
    </location>
</feature>
<evidence type="ECO:0000313" key="3">
    <source>
        <dbReference type="Proteomes" id="UP000821853"/>
    </source>
</evidence>
<dbReference type="VEuPathDB" id="VectorBase:HLOH_041284"/>
<keyword evidence="3" id="KW-1185">Reference proteome</keyword>
<feature type="signal peptide" evidence="1">
    <location>
        <begin position="1"/>
        <end position="20"/>
    </location>
</feature>
<reference evidence="2 3" key="1">
    <citation type="journal article" date="2020" name="Cell">
        <title>Large-Scale Comparative Analyses of Tick Genomes Elucidate Their Genetic Diversity and Vector Capacities.</title>
        <authorList>
            <consortium name="Tick Genome and Microbiome Consortium (TIGMIC)"/>
            <person name="Jia N."/>
            <person name="Wang J."/>
            <person name="Shi W."/>
            <person name="Du L."/>
            <person name="Sun Y."/>
            <person name="Zhan W."/>
            <person name="Jiang J.F."/>
            <person name="Wang Q."/>
            <person name="Zhang B."/>
            <person name="Ji P."/>
            <person name="Bell-Sakyi L."/>
            <person name="Cui X.M."/>
            <person name="Yuan T.T."/>
            <person name="Jiang B.G."/>
            <person name="Yang W.F."/>
            <person name="Lam T.T."/>
            <person name="Chang Q.C."/>
            <person name="Ding S.J."/>
            <person name="Wang X.J."/>
            <person name="Zhu J.G."/>
            <person name="Ruan X.D."/>
            <person name="Zhao L."/>
            <person name="Wei J.T."/>
            <person name="Ye R.Z."/>
            <person name="Que T.C."/>
            <person name="Du C.H."/>
            <person name="Zhou Y.H."/>
            <person name="Cheng J.X."/>
            <person name="Dai P.F."/>
            <person name="Guo W.B."/>
            <person name="Han X.H."/>
            <person name="Huang E.J."/>
            <person name="Li L.F."/>
            <person name="Wei W."/>
            <person name="Gao Y.C."/>
            <person name="Liu J.Z."/>
            <person name="Shao H.Z."/>
            <person name="Wang X."/>
            <person name="Wang C.C."/>
            <person name="Yang T.C."/>
            <person name="Huo Q.B."/>
            <person name="Li W."/>
            <person name="Chen H.Y."/>
            <person name="Chen S.E."/>
            <person name="Zhou L.G."/>
            <person name="Ni X.B."/>
            <person name="Tian J.H."/>
            <person name="Sheng Y."/>
            <person name="Liu T."/>
            <person name="Pan Y.S."/>
            <person name="Xia L.Y."/>
            <person name="Li J."/>
            <person name="Zhao F."/>
            <person name="Cao W.C."/>
        </authorList>
    </citation>
    <scope>NUCLEOTIDE SEQUENCE [LARGE SCALE GENOMIC DNA]</scope>
    <source>
        <strain evidence="2">HaeL-2018</strain>
    </source>
</reference>
<evidence type="ECO:0008006" key="4">
    <source>
        <dbReference type="Google" id="ProtNLM"/>
    </source>
</evidence>